<accession>A0A4R6J9Z2</accession>
<keyword evidence="2" id="KW-1185">Reference proteome</keyword>
<evidence type="ECO:0008006" key="3">
    <source>
        <dbReference type="Google" id="ProtNLM"/>
    </source>
</evidence>
<dbReference type="OrthoDB" id="530515at2"/>
<organism evidence="1 2">
    <name type="scientific">Paractinoplanes brasiliensis</name>
    <dbReference type="NCBI Taxonomy" id="52695"/>
    <lineage>
        <taxon>Bacteria</taxon>
        <taxon>Bacillati</taxon>
        <taxon>Actinomycetota</taxon>
        <taxon>Actinomycetes</taxon>
        <taxon>Micromonosporales</taxon>
        <taxon>Micromonosporaceae</taxon>
        <taxon>Paractinoplanes</taxon>
    </lineage>
</organism>
<reference evidence="1 2" key="1">
    <citation type="submission" date="2019-03" db="EMBL/GenBank/DDBJ databases">
        <title>Sequencing the genomes of 1000 actinobacteria strains.</title>
        <authorList>
            <person name="Klenk H.-P."/>
        </authorList>
    </citation>
    <scope>NUCLEOTIDE SEQUENCE [LARGE SCALE GENOMIC DNA]</scope>
    <source>
        <strain evidence="1 2">DSM 43805</strain>
    </source>
</reference>
<comment type="caution">
    <text evidence="1">The sequence shown here is derived from an EMBL/GenBank/DDBJ whole genome shotgun (WGS) entry which is preliminary data.</text>
</comment>
<dbReference type="AlphaFoldDB" id="A0A4R6J9Z2"/>
<name>A0A4R6J9Z2_9ACTN</name>
<sequence length="115" mass="12686">MADVRISGADLVVEMNGFDKLWALKSSLTIPLANVRGATLDPGITRESKGIRTAGTHWPGVITAGSFRVDGERVFWDVRDPMKAIVIELRDEHYARLIVEVDDPRATIGLIEKSL</sequence>
<proteinExistence type="predicted"/>
<dbReference type="Proteomes" id="UP000294901">
    <property type="component" value="Unassembled WGS sequence"/>
</dbReference>
<dbReference type="EMBL" id="SNWR01000002">
    <property type="protein sequence ID" value="TDO32312.1"/>
    <property type="molecule type" value="Genomic_DNA"/>
</dbReference>
<gene>
    <name evidence="1" type="ORF">C8E87_7769</name>
</gene>
<evidence type="ECO:0000313" key="1">
    <source>
        <dbReference type="EMBL" id="TDO32312.1"/>
    </source>
</evidence>
<evidence type="ECO:0000313" key="2">
    <source>
        <dbReference type="Proteomes" id="UP000294901"/>
    </source>
</evidence>
<protein>
    <recommendedName>
        <fullName evidence="3">PH (Pleckstrin Homology) domain-containing protein</fullName>
    </recommendedName>
</protein>
<dbReference type="RefSeq" id="WP_133878294.1">
    <property type="nucleotide sequence ID" value="NZ_BOMD01000037.1"/>
</dbReference>